<dbReference type="EMBL" id="BAAAZG010000022">
    <property type="protein sequence ID" value="GAA4076438.1"/>
    <property type="molecule type" value="Genomic_DNA"/>
</dbReference>
<gene>
    <name evidence="8" type="ORF">GCM10022214_37240</name>
</gene>
<keyword evidence="3 6" id="KW-1133">Transmembrane helix</keyword>
<feature type="transmembrane region" description="Helical" evidence="6">
    <location>
        <begin position="127"/>
        <end position="148"/>
    </location>
</feature>
<organism evidence="8 9">
    <name type="scientific">Actinomadura miaoliensis</name>
    <dbReference type="NCBI Taxonomy" id="430685"/>
    <lineage>
        <taxon>Bacteria</taxon>
        <taxon>Bacillati</taxon>
        <taxon>Actinomycetota</taxon>
        <taxon>Actinomycetes</taxon>
        <taxon>Streptosporangiales</taxon>
        <taxon>Thermomonosporaceae</taxon>
        <taxon>Actinomadura</taxon>
    </lineage>
</organism>
<dbReference type="InterPro" id="IPR001958">
    <property type="entry name" value="Tet-R_TetA/multi-R_MdtG-like"/>
</dbReference>
<feature type="transmembrane region" description="Helical" evidence="6">
    <location>
        <begin position="101"/>
        <end position="121"/>
    </location>
</feature>
<evidence type="ECO:0000313" key="9">
    <source>
        <dbReference type="Proteomes" id="UP001500683"/>
    </source>
</evidence>
<feature type="transmembrane region" description="Helical" evidence="6">
    <location>
        <begin position="37"/>
        <end position="59"/>
    </location>
</feature>
<feature type="region of interest" description="Disordered" evidence="5">
    <location>
        <begin position="1"/>
        <end position="22"/>
    </location>
</feature>
<dbReference type="Gene3D" id="1.20.1720.10">
    <property type="entry name" value="Multidrug resistance protein D"/>
    <property type="match status" value="1"/>
</dbReference>
<feature type="transmembrane region" description="Helical" evidence="6">
    <location>
        <begin position="333"/>
        <end position="351"/>
    </location>
</feature>
<feature type="transmembrane region" description="Helical" evidence="6">
    <location>
        <begin position="71"/>
        <end position="89"/>
    </location>
</feature>
<dbReference type="PANTHER" id="PTHR23501">
    <property type="entry name" value="MAJOR FACILITATOR SUPERFAMILY"/>
    <property type="match status" value="1"/>
</dbReference>
<dbReference type="InterPro" id="IPR011701">
    <property type="entry name" value="MFS"/>
</dbReference>
<feature type="transmembrane region" description="Helical" evidence="6">
    <location>
        <begin position="223"/>
        <end position="242"/>
    </location>
</feature>
<accession>A0ABP7VXX1</accession>
<name>A0ABP7VXX1_9ACTN</name>
<evidence type="ECO:0000256" key="3">
    <source>
        <dbReference type="ARBA" id="ARBA00022989"/>
    </source>
</evidence>
<evidence type="ECO:0000256" key="4">
    <source>
        <dbReference type="ARBA" id="ARBA00023136"/>
    </source>
</evidence>
<dbReference type="CDD" id="cd17502">
    <property type="entry name" value="MFS_Azr1_MDR_like"/>
    <property type="match status" value="1"/>
</dbReference>
<dbReference type="InterPro" id="IPR008969">
    <property type="entry name" value="CarboxyPept-like_regulatory"/>
</dbReference>
<dbReference type="InterPro" id="IPR020846">
    <property type="entry name" value="MFS_dom"/>
</dbReference>
<feature type="transmembrane region" description="Helical" evidence="6">
    <location>
        <begin position="189"/>
        <end position="211"/>
    </location>
</feature>
<feature type="compositionally biased region" description="Polar residues" evidence="5">
    <location>
        <begin position="1"/>
        <end position="10"/>
    </location>
</feature>
<dbReference type="Pfam" id="PF13620">
    <property type="entry name" value="CarboxypepD_reg"/>
    <property type="match status" value="3"/>
</dbReference>
<feature type="domain" description="Major facilitator superfamily (MFS) profile" evidence="7">
    <location>
        <begin position="37"/>
        <end position="520"/>
    </location>
</feature>
<feature type="transmembrane region" description="Helical" evidence="6">
    <location>
        <begin position="358"/>
        <end position="378"/>
    </location>
</feature>
<proteinExistence type="predicted"/>
<dbReference type="InterPro" id="IPR036259">
    <property type="entry name" value="MFS_trans_sf"/>
</dbReference>
<evidence type="ECO:0000256" key="5">
    <source>
        <dbReference type="SAM" id="MobiDB-lite"/>
    </source>
</evidence>
<dbReference type="PRINTS" id="PR01035">
    <property type="entry name" value="TCRTETA"/>
</dbReference>
<keyword evidence="2 6" id="KW-0812">Transmembrane</keyword>
<evidence type="ECO:0000259" key="7">
    <source>
        <dbReference type="PROSITE" id="PS50850"/>
    </source>
</evidence>
<evidence type="ECO:0000256" key="6">
    <source>
        <dbReference type="SAM" id="Phobius"/>
    </source>
</evidence>
<dbReference type="Gene3D" id="1.20.1250.20">
    <property type="entry name" value="MFS general substrate transporter like domains"/>
    <property type="match status" value="1"/>
</dbReference>
<feature type="transmembrane region" description="Helical" evidence="6">
    <location>
        <begin position="292"/>
        <end position="313"/>
    </location>
</feature>
<sequence>MGASVTQASVTPDIGGRHAAPREQAPVHYTHRQILEILTGLMLGMLTAMISTSIVGTALPTIVGDLGGQDQLSWVASATLLTMTASTPLWGKLSDIFGRKLMFQSALLLFVLASVGAGLSQDIGQLIAARAVQGLGAGGLSALAQVILGDVVSPRERGRYAGYMGAVFGVATVAGPLLGGFIVDADGLGWRWCFYVCVPLAVVAFLVIQKVLKLPKVKRDTRLDIFGAFTITGGAAVVMLLLSLGGKEFAWNSGWTYGMLAAAFVLLVLAVVAERIAREPILPPRLFRNPTFVLTSLGSAALGCAMFGGMIYMPQYLQIVKGMSPTASGLMTLPLVAAMLVTSTVSGQIVTRTGRYKIFPVVGMVLAAVAMYLLSQLHTDSSKLVIGVDLAVLGLGLGLTMQILLLAAQNAADPADLAATTSGVSFFRNLGGAMGVAGFGAILTNRLTSELNDRMSAAHVRAPAGGEHLGSPDQIHALPEPFRGWVLDSFTAALQHVFLFGIPIAIVGLLAVLVIKELPLRGGRAVAAAPAGAAAGAGATGAVQAGPLADGPGQAGTAPVDATGAASTGTGPVGRHTRGYEPPADPAEQLVSIGANGVHDVHASQTPNGVAAGAPAAPQPQFASAAAPGHTTPDEGNGGQIRGVVYGPGGGPVASAALTLIDVAGRQLGRAQTGPDGRYALRTPGPGTYVLIAASAEHEPQAATLVAGDKPLDFDLVLAGNGGLSGTVRDPGGAPVEGAMVVVTDVRGEVVGSARTAADGGYALRDVVAGAYTVAVSAEGHRPVALQAEVSGSGATRLDVELRPGVQVRGIVRNQAGEPVADASVTLLDGAGTVVAHMITGTDGEYAFTDLTGGQYTVIASGYPPVATALTLTGDGPDGHDIELGHPDA</sequence>
<dbReference type="InterPro" id="IPR013783">
    <property type="entry name" value="Ig-like_fold"/>
</dbReference>
<evidence type="ECO:0000256" key="1">
    <source>
        <dbReference type="ARBA" id="ARBA00004651"/>
    </source>
</evidence>
<dbReference type="PANTHER" id="PTHR23501:SF197">
    <property type="entry name" value="COMD"/>
    <property type="match status" value="1"/>
</dbReference>
<feature type="region of interest" description="Disordered" evidence="5">
    <location>
        <begin position="548"/>
        <end position="573"/>
    </location>
</feature>
<dbReference type="PROSITE" id="PS50850">
    <property type="entry name" value="MFS"/>
    <property type="match status" value="1"/>
</dbReference>
<evidence type="ECO:0000313" key="8">
    <source>
        <dbReference type="EMBL" id="GAA4076438.1"/>
    </source>
</evidence>
<dbReference type="Pfam" id="PF07690">
    <property type="entry name" value="MFS_1"/>
    <property type="match status" value="1"/>
</dbReference>
<dbReference type="RefSeq" id="WP_425549425.1">
    <property type="nucleotide sequence ID" value="NZ_BAAAZG010000022.1"/>
</dbReference>
<feature type="transmembrane region" description="Helical" evidence="6">
    <location>
        <begin position="254"/>
        <end position="272"/>
    </location>
</feature>
<protein>
    <submittedName>
        <fullName evidence="8">MFS transporter</fullName>
    </submittedName>
</protein>
<keyword evidence="9" id="KW-1185">Reference proteome</keyword>
<comment type="subcellular location">
    <subcellularLocation>
        <location evidence="1">Cell membrane</location>
        <topology evidence="1">Multi-pass membrane protein</topology>
    </subcellularLocation>
</comment>
<comment type="caution">
    <text evidence="8">The sequence shown here is derived from an EMBL/GenBank/DDBJ whole genome shotgun (WGS) entry which is preliminary data.</text>
</comment>
<keyword evidence="4 6" id="KW-0472">Membrane</keyword>
<dbReference type="Gene3D" id="2.60.40.10">
    <property type="entry name" value="Immunoglobulins"/>
    <property type="match status" value="1"/>
</dbReference>
<dbReference type="Proteomes" id="UP001500683">
    <property type="component" value="Unassembled WGS sequence"/>
</dbReference>
<reference evidence="9" key="1">
    <citation type="journal article" date="2019" name="Int. J. Syst. Evol. Microbiol.">
        <title>The Global Catalogue of Microorganisms (GCM) 10K type strain sequencing project: providing services to taxonomists for standard genome sequencing and annotation.</title>
        <authorList>
            <consortium name="The Broad Institute Genomics Platform"/>
            <consortium name="The Broad Institute Genome Sequencing Center for Infectious Disease"/>
            <person name="Wu L."/>
            <person name="Ma J."/>
        </authorList>
    </citation>
    <scope>NUCLEOTIDE SEQUENCE [LARGE SCALE GENOMIC DNA]</scope>
    <source>
        <strain evidence="9">JCM 16702</strain>
    </source>
</reference>
<dbReference type="SUPFAM" id="SSF103473">
    <property type="entry name" value="MFS general substrate transporter"/>
    <property type="match status" value="1"/>
</dbReference>
<feature type="transmembrane region" description="Helical" evidence="6">
    <location>
        <begin position="493"/>
        <end position="515"/>
    </location>
</feature>
<feature type="transmembrane region" description="Helical" evidence="6">
    <location>
        <begin position="160"/>
        <end position="183"/>
    </location>
</feature>
<feature type="transmembrane region" description="Helical" evidence="6">
    <location>
        <begin position="384"/>
        <end position="406"/>
    </location>
</feature>
<dbReference type="SUPFAM" id="SSF49464">
    <property type="entry name" value="Carboxypeptidase regulatory domain-like"/>
    <property type="match status" value="3"/>
</dbReference>
<dbReference type="Gene3D" id="2.60.40.1120">
    <property type="entry name" value="Carboxypeptidase-like, regulatory domain"/>
    <property type="match status" value="1"/>
</dbReference>
<evidence type="ECO:0000256" key="2">
    <source>
        <dbReference type="ARBA" id="ARBA00022692"/>
    </source>
</evidence>